<dbReference type="EMBL" id="SMFN01000020">
    <property type="protein sequence ID" value="TDE01546.1"/>
    <property type="molecule type" value="Genomic_DNA"/>
</dbReference>
<evidence type="ECO:0000259" key="1">
    <source>
        <dbReference type="SMART" id="SM00400"/>
    </source>
</evidence>
<reference evidence="2 3" key="1">
    <citation type="submission" date="2019-03" db="EMBL/GenBank/DDBJ databases">
        <title>Flavobacterium LB-D12 sp. nov., isolated from arctic soil.</title>
        <authorList>
            <person name="Chaudhary D.K."/>
        </authorList>
    </citation>
    <scope>NUCLEOTIDE SEQUENCE [LARGE SCALE GENOMIC DNA]</scope>
    <source>
        <strain evidence="2 3">LB-D12</strain>
    </source>
</reference>
<sequence>MNTTQAREIPIEKVLQNLGCEPTKCNETESWYLSPFRIEKTASFKLNRKINRWFDHGEQVGGNVIDFVIQKFGFNVTEALTYLEKFDTLFSFQKQISEVPIKESNTNQIEKIIPIQHFALLQYLESRHIKFYKNIEQLKEVHYIINDKKYFGIGFQNNSQGWEIRSKYAKICLKKKDITLIRNGSQILRVYEGFFDYLSFQQIWNNLPMEESDSLILNSVALVEKNTSILQNYKIIELFLDNDEAGDKYTKLISTQFPGAKDGRITYSECKDLNEFLDKKTCLKE</sequence>
<dbReference type="AlphaFoldDB" id="A0A4R5CND3"/>
<dbReference type="RefSeq" id="WP_132067157.1">
    <property type="nucleotide sequence ID" value="NZ_SMFN01000020.1"/>
</dbReference>
<dbReference type="SUPFAM" id="SSF56731">
    <property type="entry name" value="DNA primase core"/>
    <property type="match status" value="1"/>
</dbReference>
<comment type="caution">
    <text evidence="2">The sequence shown here is derived from an EMBL/GenBank/DDBJ whole genome shotgun (WGS) entry which is preliminary data.</text>
</comment>
<feature type="domain" description="Zinc finger CHC2-type" evidence="1">
    <location>
        <begin position="33"/>
        <end position="84"/>
    </location>
</feature>
<keyword evidence="3" id="KW-1185">Reference proteome</keyword>
<accession>A0A4R5CND3</accession>
<gene>
    <name evidence="2" type="ORF">E0F91_14425</name>
</gene>
<evidence type="ECO:0000313" key="2">
    <source>
        <dbReference type="EMBL" id="TDE01546.1"/>
    </source>
</evidence>
<dbReference type="GO" id="GO:0008270">
    <property type="term" value="F:zinc ion binding"/>
    <property type="evidence" value="ECO:0007669"/>
    <property type="project" value="InterPro"/>
</dbReference>
<dbReference type="InterPro" id="IPR036977">
    <property type="entry name" value="DNA_primase_Znf_CHC2"/>
</dbReference>
<name>A0A4R5CND3_9FLAO</name>
<dbReference type="GO" id="GO:0003677">
    <property type="term" value="F:DNA binding"/>
    <property type="evidence" value="ECO:0007669"/>
    <property type="project" value="InterPro"/>
</dbReference>
<dbReference type="Gene3D" id="3.90.580.10">
    <property type="entry name" value="Zinc finger, CHC2-type domain"/>
    <property type="match status" value="1"/>
</dbReference>
<dbReference type="SMART" id="SM00400">
    <property type="entry name" value="ZnF_CHCC"/>
    <property type="match status" value="1"/>
</dbReference>
<dbReference type="Proteomes" id="UP000294644">
    <property type="component" value="Unassembled WGS sequence"/>
</dbReference>
<dbReference type="GO" id="GO:0003899">
    <property type="term" value="F:DNA-directed RNA polymerase activity"/>
    <property type="evidence" value="ECO:0007669"/>
    <property type="project" value="InterPro"/>
</dbReference>
<dbReference type="OrthoDB" id="8536512at2"/>
<evidence type="ECO:0000313" key="3">
    <source>
        <dbReference type="Proteomes" id="UP000294644"/>
    </source>
</evidence>
<dbReference type="InterPro" id="IPR002694">
    <property type="entry name" value="Znf_CHC2"/>
</dbReference>
<dbReference type="GO" id="GO:0006260">
    <property type="term" value="P:DNA replication"/>
    <property type="evidence" value="ECO:0007669"/>
    <property type="project" value="InterPro"/>
</dbReference>
<protein>
    <submittedName>
        <fullName evidence="2">DNA primase</fullName>
    </submittedName>
</protein>
<dbReference type="SUPFAM" id="SSF57783">
    <property type="entry name" value="Zinc beta-ribbon"/>
    <property type="match status" value="1"/>
</dbReference>
<dbReference type="Gene3D" id="3.40.1360.10">
    <property type="match status" value="1"/>
</dbReference>
<proteinExistence type="predicted"/>
<dbReference type="Pfam" id="PF13155">
    <property type="entry name" value="Toprim_2"/>
    <property type="match status" value="1"/>
</dbReference>
<organism evidence="2 3">
    <name type="scientific">Flavobacterium sandaracinum</name>
    <dbReference type="NCBI Taxonomy" id="2541733"/>
    <lineage>
        <taxon>Bacteria</taxon>
        <taxon>Pseudomonadati</taxon>
        <taxon>Bacteroidota</taxon>
        <taxon>Flavobacteriia</taxon>
        <taxon>Flavobacteriales</taxon>
        <taxon>Flavobacteriaceae</taxon>
        <taxon>Flavobacterium</taxon>
    </lineage>
</organism>